<dbReference type="EMBL" id="VAWE01000001">
    <property type="protein sequence ID" value="TLQ42184.1"/>
    <property type="molecule type" value="Genomic_DNA"/>
</dbReference>
<dbReference type="Pfam" id="PF13517">
    <property type="entry name" value="FG-GAP_3"/>
    <property type="match status" value="1"/>
</dbReference>
<dbReference type="PANTHER" id="PTHR23221:SF7">
    <property type="entry name" value="PHOSPHATIDYLINOSITOL-GLYCAN-SPECIFIC PHOSPHOLIPASE D"/>
    <property type="match status" value="1"/>
</dbReference>
<organism evidence="7 8">
    <name type="scientific">Streptomyces marianii</name>
    <dbReference type="NCBI Taxonomy" id="1817406"/>
    <lineage>
        <taxon>Bacteria</taxon>
        <taxon>Bacillati</taxon>
        <taxon>Actinomycetota</taxon>
        <taxon>Actinomycetes</taxon>
        <taxon>Kitasatosporales</taxon>
        <taxon>Streptomycetaceae</taxon>
        <taxon>Streptomyces</taxon>
    </lineage>
</organism>
<evidence type="ECO:0000256" key="5">
    <source>
        <dbReference type="SAM" id="MobiDB-lite"/>
    </source>
</evidence>
<evidence type="ECO:0000256" key="3">
    <source>
        <dbReference type="ARBA" id="ARBA00022801"/>
    </source>
</evidence>
<name>A0A5R9E1G2_9ACTN</name>
<dbReference type="PROSITE" id="PS51470">
    <property type="entry name" value="FG_GAP"/>
    <property type="match status" value="2"/>
</dbReference>
<dbReference type="PANTHER" id="PTHR23221">
    <property type="entry name" value="GLYCOSYLPHOSPHATIDYLINOSITOL PHOSPHOLIPASE D"/>
    <property type="match status" value="1"/>
</dbReference>
<dbReference type="Proteomes" id="UP000305921">
    <property type="component" value="Unassembled WGS sequence"/>
</dbReference>
<feature type="signal peptide" evidence="6">
    <location>
        <begin position="1"/>
        <end position="25"/>
    </location>
</feature>
<sequence>MRRLIRLSLATGAVTALGGGLLAVAETGSAAVPGSALTAPESALAQAATSGPTPAPTPTPAAAKPDFNGDGRADIAVGNPNATVSGQTRAGQITAFYGGADGLSFSRRQVITQNTPGMADEAEEDDRFGYAHAVGDFNADGYSDLAVSAPHEGGFVGRVFVLWGSPGGLTGGTAISRPSTTVSSWGYTMTAGDFDGDGRSDLVATGHSNVVFTYDNLSPSPGSRSVSSRLLPISTALGGVEGLTAGDANGDGRDDLIARGMSAANEVRDTHFWVPGTAAGLAVPPHTRTLPAGESVAIGDINGDSYGDIVVGLPWDDSDNPGVPGHYPPGTVPGGKVTVRYGSASGPSYYGRTITQGTDNIPSSASPNGDRFGYSLSLGDINGDGKADLAIGTPGKDINGVEGTGAVTVLYGTAAGPNTSFKIQQYAQSSPGVPGDDEPGDGFGDSLGLTDVNGDGKADLTIRAPQKGQNSLTTLRSNGQSITTVGATVFNPHALGVTQQLPGTNS</sequence>
<evidence type="ECO:0000256" key="4">
    <source>
        <dbReference type="ARBA" id="ARBA00023180"/>
    </source>
</evidence>
<reference evidence="7 8" key="1">
    <citation type="submission" date="2019-05" db="EMBL/GenBank/DDBJ databases">
        <title>Streptomyces marianii sp. nov., a novel marine actinomycete from southern coast of India.</title>
        <authorList>
            <person name="Iniyan A.M."/>
            <person name="Wink J."/>
            <person name="Ramprasad E."/>
            <person name="Ramana C.V."/>
            <person name="Bunk B."/>
            <person name="Sproer C."/>
            <person name="Joseph F.-J.R.S."/>
            <person name="Vincent S.G.P."/>
        </authorList>
    </citation>
    <scope>NUCLEOTIDE SEQUENCE [LARGE SCALE GENOMIC DNA]</scope>
    <source>
        <strain evidence="7 8">ICN19</strain>
    </source>
</reference>
<gene>
    <name evidence="7" type="ORF">FEF34_02085</name>
</gene>
<dbReference type="InterPro" id="IPR000413">
    <property type="entry name" value="Integrin_alpha"/>
</dbReference>
<dbReference type="PRINTS" id="PR01185">
    <property type="entry name" value="INTEGRINA"/>
</dbReference>
<accession>A0A5R9E1G2</accession>
<dbReference type="GO" id="GO:0007155">
    <property type="term" value="P:cell adhesion"/>
    <property type="evidence" value="ECO:0007669"/>
    <property type="project" value="InterPro"/>
</dbReference>
<dbReference type="InterPro" id="IPR013517">
    <property type="entry name" value="FG-GAP"/>
</dbReference>
<protein>
    <recommendedName>
        <fullName evidence="9">VCBS repeat-containing protein</fullName>
    </recommendedName>
</protein>
<evidence type="ECO:0008006" key="9">
    <source>
        <dbReference type="Google" id="ProtNLM"/>
    </source>
</evidence>
<keyword evidence="1 6" id="KW-0732">Signal</keyword>
<keyword evidence="8" id="KW-1185">Reference proteome</keyword>
<keyword evidence="3" id="KW-0378">Hydrolase</keyword>
<dbReference type="GO" id="GO:0008305">
    <property type="term" value="C:integrin complex"/>
    <property type="evidence" value="ECO:0007669"/>
    <property type="project" value="InterPro"/>
</dbReference>
<keyword evidence="2" id="KW-0677">Repeat</keyword>
<dbReference type="InterPro" id="IPR028994">
    <property type="entry name" value="Integrin_alpha_N"/>
</dbReference>
<dbReference type="SUPFAM" id="SSF69318">
    <property type="entry name" value="Integrin alpha N-terminal domain"/>
    <property type="match status" value="1"/>
</dbReference>
<dbReference type="RefSeq" id="WP_138051592.1">
    <property type="nucleotide sequence ID" value="NZ_VAWE01000001.1"/>
</dbReference>
<evidence type="ECO:0000313" key="8">
    <source>
        <dbReference type="Proteomes" id="UP000305921"/>
    </source>
</evidence>
<evidence type="ECO:0000256" key="2">
    <source>
        <dbReference type="ARBA" id="ARBA00022737"/>
    </source>
</evidence>
<feature type="chain" id="PRO_5039167089" description="VCBS repeat-containing protein" evidence="6">
    <location>
        <begin position="26"/>
        <end position="506"/>
    </location>
</feature>
<proteinExistence type="predicted"/>
<dbReference type="AlphaFoldDB" id="A0A5R9E1G2"/>
<dbReference type="Gene3D" id="2.130.10.130">
    <property type="entry name" value="Integrin alpha, N-terminal"/>
    <property type="match status" value="3"/>
</dbReference>
<comment type="caution">
    <text evidence="7">The sequence shown here is derived from an EMBL/GenBank/DDBJ whole genome shotgun (WGS) entry which is preliminary data.</text>
</comment>
<dbReference type="InterPro" id="IPR013519">
    <property type="entry name" value="Int_alpha_beta-p"/>
</dbReference>
<dbReference type="OrthoDB" id="344301at2"/>
<dbReference type="SMART" id="SM00191">
    <property type="entry name" value="Int_alpha"/>
    <property type="match status" value="6"/>
</dbReference>
<evidence type="ECO:0000256" key="1">
    <source>
        <dbReference type="ARBA" id="ARBA00022729"/>
    </source>
</evidence>
<evidence type="ECO:0000313" key="7">
    <source>
        <dbReference type="EMBL" id="TLQ42184.1"/>
    </source>
</evidence>
<evidence type="ECO:0000256" key="6">
    <source>
        <dbReference type="SAM" id="SignalP"/>
    </source>
</evidence>
<dbReference type="GO" id="GO:0016787">
    <property type="term" value="F:hydrolase activity"/>
    <property type="evidence" value="ECO:0007669"/>
    <property type="project" value="UniProtKB-KW"/>
</dbReference>
<feature type="region of interest" description="Disordered" evidence="5">
    <location>
        <begin position="43"/>
        <end position="66"/>
    </location>
</feature>
<dbReference type="Pfam" id="PF01839">
    <property type="entry name" value="FG-GAP"/>
    <property type="match status" value="5"/>
</dbReference>
<keyword evidence="4" id="KW-0325">Glycoprotein</keyword>